<feature type="region of interest" description="Disordered" evidence="1">
    <location>
        <begin position="125"/>
        <end position="145"/>
    </location>
</feature>
<dbReference type="GO" id="GO:0005975">
    <property type="term" value="P:carbohydrate metabolic process"/>
    <property type="evidence" value="ECO:0007669"/>
    <property type="project" value="InterPro"/>
</dbReference>
<keyword evidence="6" id="KW-1185">Reference proteome</keyword>
<dbReference type="OrthoDB" id="730489at2759"/>
<dbReference type="GO" id="GO:0008422">
    <property type="term" value="F:beta-glucosidase activity"/>
    <property type="evidence" value="ECO:0007669"/>
    <property type="project" value="TreeGrafter"/>
</dbReference>
<dbReference type="RefSeq" id="XP_002500249.1">
    <property type="nucleotide sequence ID" value="XM_002500203.1"/>
</dbReference>
<protein>
    <recommendedName>
        <fullName evidence="7">Glucosylceramidase</fullName>
    </recommendedName>
</protein>
<name>C1DYY0_MICCC</name>
<dbReference type="AlphaFoldDB" id="C1DYY0"/>
<feature type="region of interest" description="Disordered" evidence="1">
    <location>
        <begin position="500"/>
        <end position="519"/>
    </location>
</feature>
<evidence type="ECO:0000256" key="1">
    <source>
        <dbReference type="SAM" id="MobiDB-lite"/>
    </source>
</evidence>
<dbReference type="PANTHER" id="PTHR12654">
    <property type="entry name" value="BILE ACID BETA-GLUCOSIDASE-RELATED"/>
    <property type="match status" value="1"/>
</dbReference>
<dbReference type="PANTHER" id="PTHR12654:SF0">
    <property type="entry name" value="NON-LYSOSOMAL GLUCOSYLCERAMIDASE"/>
    <property type="match status" value="1"/>
</dbReference>
<dbReference type="InterPro" id="IPR024462">
    <property type="entry name" value="GH116_N"/>
</dbReference>
<dbReference type="Proteomes" id="UP000002009">
    <property type="component" value="Chromosome 2"/>
</dbReference>
<dbReference type="EMBL" id="CP001323">
    <property type="protein sequence ID" value="ACO61507.1"/>
    <property type="molecule type" value="Genomic_DNA"/>
</dbReference>
<dbReference type="InParanoid" id="C1DYY0"/>
<dbReference type="SUPFAM" id="SSF48208">
    <property type="entry name" value="Six-hairpin glycosidases"/>
    <property type="match status" value="1"/>
</dbReference>
<gene>
    <name evidence="5" type="ORF">MICPUN_55788</name>
</gene>
<evidence type="ECO:0000313" key="5">
    <source>
        <dbReference type="EMBL" id="ACO61507.1"/>
    </source>
</evidence>
<dbReference type="CAZy" id="GH116">
    <property type="family name" value="Glycoside Hydrolase Family 116"/>
</dbReference>
<dbReference type="FunCoup" id="C1DYY0">
    <property type="interactions" value="1166"/>
</dbReference>
<evidence type="ECO:0000259" key="4">
    <source>
        <dbReference type="Pfam" id="PF12215"/>
    </source>
</evidence>
<evidence type="ECO:0008006" key="7">
    <source>
        <dbReference type="Google" id="ProtNLM"/>
    </source>
</evidence>
<feature type="domain" description="Glycosyl-hydrolase family 116 N-terminal" evidence="4">
    <location>
        <begin position="63"/>
        <end position="419"/>
    </location>
</feature>
<dbReference type="InterPro" id="IPR052566">
    <property type="entry name" value="Non-lysos_glucosylceramidase"/>
</dbReference>
<reference evidence="5 6" key="1">
    <citation type="journal article" date="2009" name="Science">
        <title>Green evolution and dynamic adaptations revealed by genomes of the marine picoeukaryotes Micromonas.</title>
        <authorList>
            <person name="Worden A.Z."/>
            <person name="Lee J.H."/>
            <person name="Mock T."/>
            <person name="Rouze P."/>
            <person name="Simmons M.P."/>
            <person name="Aerts A.L."/>
            <person name="Allen A.E."/>
            <person name="Cuvelier M.L."/>
            <person name="Derelle E."/>
            <person name="Everett M.V."/>
            <person name="Foulon E."/>
            <person name="Grimwood J."/>
            <person name="Gundlach H."/>
            <person name="Henrissat B."/>
            <person name="Napoli C."/>
            <person name="McDonald S.M."/>
            <person name="Parker M.S."/>
            <person name="Rombauts S."/>
            <person name="Salamov A."/>
            <person name="Von Dassow P."/>
            <person name="Badger J.H."/>
            <person name="Coutinho P.M."/>
            <person name="Demir E."/>
            <person name="Dubchak I."/>
            <person name="Gentemann C."/>
            <person name="Eikrem W."/>
            <person name="Gready J.E."/>
            <person name="John U."/>
            <person name="Lanier W."/>
            <person name="Lindquist E.A."/>
            <person name="Lucas S."/>
            <person name="Mayer K.F."/>
            <person name="Moreau H."/>
            <person name="Not F."/>
            <person name="Otillar R."/>
            <person name="Panaud O."/>
            <person name="Pangilinan J."/>
            <person name="Paulsen I."/>
            <person name="Piegu B."/>
            <person name="Poliakov A."/>
            <person name="Robbens S."/>
            <person name="Schmutz J."/>
            <person name="Toulza E."/>
            <person name="Wyss T."/>
            <person name="Zelensky A."/>
            <person name="Zhou K."/>
            <person name="Armbrust E.V."/>
            <person name="Bhattacharya D."/>
            <person name="Goodenough U.W."/>
            <person name="Van de Peer Y."/>
            <person name="Grigoriev I.V."/>
        </authorList>
    </citation>
    <scope>NUCLEOTIDE SEQUENCE [LARGE SCALE GENOMIC DNA]</scope>
    <source>
        <strain evidence="6">RCC299 / NOUM17</strain>
    </source>
</reference>
<dbReference type="InterPro" id="IPR008928">
    <property type="entry name" value="6-hairpin_glycosidase_sf"/>
</dbReference>
<dbReference type="OMA" id="VMGEWAL"/>
<evidence type="ECO:0000259" key="3">
    <source>
        <dbReference type="Pfam" id="PF04685"/>
    </source>
</evidence>
<feature type="region of interest" description="Disordered" evidence="1">
    <location>
        <begin position="437"/>
        <end position="456"/>
    </location>
</feature>
<dbReference type="Pfam" id="PF12215">
    <property type="entry name" value="Glyco_hydr_116N"/>
    <property type="match status" value="1"/>
</dbReference>
<dbReference type="InterPro" id="IPR012341">
    <property type="entry name" value="6hp_glycosidase-like_sf"/>
</dbReference>
<feature type="signal peptide" evidence="2">
    <location>
        <begin position="1"/>
        <end position="20"/>
    </location>
</feature>
<feature type="chain" id="PRO_5002908746" description="Glucosylceramidase" evidence="2">
    <location>
        <begin position="21"/>
        <end position="954"/>
    </location>
</feature>
<dbReference type="eggNOG" id="KOG2119">
    <property type="taxonomic scope" value="Eukaryota"/>
</dbReference>
<dbReference type="KEGG" id="mis:MICPUN_55788"/>
<organism evidence="5 6">
    <name type="scientific">Micromonas commoda (strain RCC299 / NOUM17 / CCMP2709)</name>
    <name type="common">Picoplanktonic green alga</name>
    <dbReference type="NCBI Taxonomy" id="296587"/>
    <lineage>
        <taxon>Eukaryota</taxon>
        <taxon>Viridiplantae</taxon>
        <taxon>Chlorophyta</taxon>
        <taxon>Mamiellophyceae</taxon>
        <taxon>Mamiellales</taxon>
        <taxon>Mamiellaceae</taxon>
        <taxon>Micromonas</taxon>
    </lineage>
</organism>
<keyword evidence="2" id="KW-0732">Signal</keyword>
<dbReference type="Gene3D" id="1.50.10.10">
    <property type="match status" value="1"/>
</dbReference>
<dbReference type="GeneID" id="8241439"/>
<evidence type="ECO:0000313" key="6">
    <source>
        <dbReference type="Proteomes" id="UP000002009"/>
    </source>
</evidence>
<feature type="region of interest" description="Disordered" evidence="1">
    <location>
        <begin position="603"/>
        <end position="623"/>
    </location>
</feature>
<feature type="domain" description="Glycosyl-hydrolase family 116 catalytic region" evidence="3">
    <location>
        <begin position="537"/>
        <end position="927"/>
    </location>
</feature>
<accession>C1DYY0</accession>
<evidence type="ECO:0000256" key="2">
    <source>
        <dbReference type="SAM" id="SignalP"/>
    </source>
</evidence>
<dbReference type="Pfam" id="PF04685">
    <property type="entry name" value="DUF608"/>
    <property type="match status" value="1"/>
</dbReference>
<dbReference type="STRING" id="296587.C1DYY0"/>
<dbReference type="InterPro" id="IPR006775">
    <property type="entry name" value="GH116_catalytic"/>
</dbReference>
<sequence length="954" mass="101000">MRGAWRLPALLVLLVVGAGGYPTPDDNLGPPLGVAWTHAMGGPAAGERTRPRVPCVDDGPVAGAPIGGMGAGTMGRTYRGDFARWHMRVGGHTHRPAAHTLFAARVDGTATVLSALPSHAVMEGVPGGGGSDRTHSRRVLPPDGTGGTYHALYPRSWYEYDPSALAPGGRVRLSQTQFSPVIPGEYRDASMPVGVFRFLASNEGDVPADVALAFSFENVLATTDVAPVDVGPPRGAWRLAPHELTHSTFERSGGRVAGVHMHTDDVVYGTRSPSEPWHGGIAVAVGGNGELGGLNVTTLPLYDAGDADSIESKFWRPFERAGGFGRDESAAANEHDGGLPAGPLSACAVSAAFTLAPGERRNVTFAAAWDLPASSFPRGVRWAKRYTRYHGSFIHRRDVPRGAAAPDIATEALLRADEWEGDIARWQRGFVQSAAAKDANLDDPAGGRGRNYPGRVRDRPTLRRPAWLVGAMFNELYYLVDGGTLWGRPLTVAGLEGDVEESEASAAAPGGWRGEDGEGGDAQDVAGNGGEWGGTLGRFGLLESFDAPVYNALDVHFYGSWPLAMLWPGLDLAVLADLAAGVDSEDDEERALSWNARDAGRAPEMRKRKVRGSAPRDLGAPFDAPLTSSPNAFDLTDVNRWKDLAPKLMLTLARAHALRGGFRGPNDPGGIPRDVLRRMFRPCYESLAAQLRRFDGNGDGLIEHDDDDEAGPDHSFVAWRARGDTSAYAGGLWLAALRAGAGLARDLNETHARDSLEQTMRAAAVAHDAALWLGDDDGGRGYYRFDASGTEGGDVSSAAQVMGEWALAVIGARGVLPARKVRAALASVARLNVAAAGGAGGAVNGAAASGSVDAVSAHSNEVWPGVSYAVASHMLLAGMDDEAWELARGVAAGTYERGLAFRTPEAWDARGGFRSAMSQRAGSVWAIEHALTLRHRREVAAWEKAGRGRVKDEL</sequence>
<proteinExistence type="predicted"/>